<dbReference type="SUPFAM" id="SSF53098">
    <property type="entry name" value="Ribonuclease H-like"/>
    <property type="match status" value="1"/>
</dbReference>
<organism evidence="3 4">
    <name type="scientific">Shewanella benthica KT99</name>
    <dbReference type="NCBI Taxonomy" id="314608"/>
    <lineage>
        <taxon>Bacteria</taxon>
        <taxon>Pseudomonadati</taxon>
        <taxon>Pseudomonadota</taxon>
        <taxon>Gammaproteobacteria</taxon>
        <taxon>Alteromonadales</taxon>
        <taxon>Shewanellaceae</taxon>
        <taxon>Shewanella</taxon>
    </lineage>
</organism>
<dbReference type="GO" id="GO:0032196">
    <property type="term" value="P:transposition"/>
    <property type="evidence" value="ECO:0007669"/>
    <property type="project" value="TreeGrafter"/>
</dbReference>
<dbReference type="EMBL" id="ABIC01000006">
    <property type="protein sequence ID" value="EDQ01883.1"/>
    <property type="molecule type" value="Genomic_DNA"/>
</dbReference>
<sequence>MNKLNEQYRQLTQEPRYQISALRKTGMGLRGIAKEIGVHYSTVSRELNRNSPPNGYSGAEAHPLSDIRKRTSLKANKRHSHTDDIIRGSVILGWSPEAISLRMTVESKVTETLSHTTIYRRIEENRLQGGHLYRQLHRFGKTRWKGGKRNKKAGVRLIHDRVDITERPDIVDARTRLGDWEGDTVHGQSAHLVTLVDRTSRFTLAKRVFSKTKEEVGDAMIALLKTVHTVKTVTLDNGGEFAGHVRVSKAIGADMYFAKPYASWQRGTNENTNGRIRRFWPKKFDMGKLTDDEIERRILLLNFTPRKVLGGLTPFEVYMGQGVALIT</sequence>
<dbReference type="Pfam" id="PF00665">
    <property type="entry name" value="rve"/>
    <property type="match status" value="1"/>
</dbReference>
<dbReference type="InterPro" id="IPR051917">
    <property type="entry name" value="Transposase-Integrase"/>
</dbReference>
<dbReference type="PANTHER" id="PTHR10948:SF23">
    <property type="entry name" value="TRANSPOSASE INSI FOR INSERTION SEQUENCE ELEMENT IS30A-RELATED"/>
    <property type="match status" value="1"/>
</dbReference>
<dbReference type="GO" id="GO:0003676">
    <property type="term" value="F:nucleic acid binding"/>
    <property type="evidence" value="ECO:0007669"/>
    <property type="project" value="InterPro"/>
</dbReference>
<comment type="caution">
    <text evidence="3">The sequence shown here is derived from an EMBL/GenBank/DDBJ whole genome shotgun (WGS) entry which is preliminary data.</text>
</comment>
<feature type="domain" description="Integrase catalytic" evidence="2">
    <location>
        <begin position="164"/>
        <end position="322"/>
    </location>
</feature>
<dbReference type="GO" id="GO:0004803">
    <property type="term" value="F:transposase activity"/>
    <property type="evidence" value="ECO:0007669"/>
    <property type="project" value="TreeGrafter"/>
</dbReference>
<dbReference type="RefSeq" id="WP_005497172.1">
    <property type="nucleotide sequence ID" value="NZ_ABIC01000006.1"/>
</dbReference>
<dbReference type="GO" id="GO:0005829">
    <property type="term" value="C:cytosol"/>
    <property type="evidence" value="ECO:0007669"/>
    <property type="project" value="TreeGrafter"/>
</dbReference>
<evidence type="ECO:0000259" key="2">
    <source>
        <dbReference type="PROSITE" id="PS50994"/>
    </source>
</evidence>
<dbReference type="InterPro" id="IPR025246">
    <property type="entry name" value="IS30-like_HTH"/>
</dbReference>
<dbReference type="InterPro" id="IPR001584">
    <property type="entry name" value="Integrase_cat-core"/>
</dbReference>
<dbReference type="PROSITE" id="PS50994">
    <property type="entry name" value="INTEGRASE"/>
    <property type="match status" value="1"/>
</dbReference>
<dbReference type="GO" id="GO:0006310">
    <property type="term" value="P:DNA recombination"/>
    <property type="evidence" value="ECO:0007669"/>
    <property type="project" value="UniProtKB-KW"/>
</dbReference>
<keyword evidence="1" id="KW-0233">DNA recombination</keyword>
<dbReference type="InterPro" id="IPR012337">
    <property type="entry name" value="RNaseH-like_sf"/>
</dbReference>
<dbReference type="NCBIfam" id="NF033563">
    <property type="entry name" value="transpos_IS30"/>
    <property type="match status" value="1"/>
</dbReference>
<dbReference type="AlphaFoldDB" id="A9D1M4"/>
<dbReference type="InterPro" id="IPR036397">
    <property type="entry name" value="RNaseH_sf"/>
</dbReference>
<gene>
    <name evidence="3" type="ORF">KT99_08248</name>
</gene>
<reference evidence="3 4" key="1">
    <citation type="submission" date="2007-10" db="EMBL/GenBank/DDBJ databases">
        <authorList>
            <person name="Yayanos A."/>
            <person name="Ferriera S."/>
            <person name="Johnson J."/>
            <person name="Kravitz S."/>
            <person name="Halpern A."/>
            <person name="Remington K."/>
            <person name="Beeson K."/>
            <person name="Tran B."/>
            <person name="Rogers Y.-H."/>
            <person name="Friedman R."/>
            <person name="Venter J.C."/>
        </authorList>
    </citation>
    <scope>NUCLEOTIDE SEQUENCE [LARGE SCALE GENOMIC DNA]</scope>
    <source>
        <strain evidence="3 4">KT99</strain>
    </source>
</reference>
<evidence type="ECO:0000313" key="4">
    <source>
        <dbReference type="Proteomes" id="UP000005839"/>
    </source>
</evidence>
<keyword evidence="4" id="KW-1185">Reference proteome</keyword>
<dbReference type="PANTHER" id="PTHR10948">
    <property type="entry name" value="TRANSPOSASE"/>
    <property type="match status" value="1"/>
</dbReference>
<proteinExistence type="predicted"/>
<evidence type="ECO:0000256" key="1">
    <source>
        <dbReference type="ARBA" id="ARBA00023172"/>
    </source>
</evidence>
<dbReference type="InterPro" id="IPR053392">
    <property type="entry name" value="Transposase_IS30-like"/>
</dbReference>
<dbReference type="Pfam" id="PF13936">
    <property type="entry name" value="HTH_38"/>
    <property type="match status" value="1"/>
</dbReference>
<accession>A9D1M4</accession>
<dbReference type="Gene3D" id="3.30.420.10">
    <property type="entry name" value="Ribonuclease H-like superfamily/Ribonuclease H"/>
    <property type="match status" value="1"/>
</dbReference>
<dbReference type="Proteomes" id="UP000005839">
    <property type="component" value="Unassembled WGS sequence"/>
</dbReference>
<evidence type="ECO:0000313" key="3">
    <source>
        <dbReference type="EMBL" id="EDQ01883.1"/>
    </source>
</evidence>
<protein>
    <recommendedName>
        <fullName evidence="2">Integrase catalytic domain-containing protein</fullName>
    </recommendedName>
</protein>
<name>A9D1M4_9GAMM</name>
<dbReference type="GO" id="GO:0015074">
    <property type="term" value="P:DNA integration"/>
    <property type="evidence" value="ECO:0007669"/>
    <property type="project" value="InterPro"/>
</dbReference>